<keyword evidence="3" id="KW-1185">Reference proteome</keyword>
<dbReference type="EMBL" id="NTFH01000003">
    <property type="protein sequence ID" value="PHQ16901.1"/>
    <property type="molecule type" value="Genomic_DNA"/>
</dbReference>
<dbReference type="Pfam" id="PF23947">
    <property type="entry name" value="DUF7281"/>
    <property type="match status" value="1"/>
</dbReference>
<accession>A0A2G1UQW3</accession>
<evidence type="ECO:0000313" key="2">
    <source>
        <dbReference type="EMBL" id="PHQ16901.1"/>
    </source>
</evidence>
<sequence length="288" mass="32110">MSAELAAIERLLRRSRSSVRRNPTWEAIHQETGAGRIVAGEIHFSAEDRQRLREYARSVHGIDPLFDARDGGRLAMARYDSSEKLAKDSVFGRLLVMATAGNAEIRVSGSPVRTPPGAVLSVVPEQLDADALKGQPLVVIENGALMPHWPEIRLPDGWSDAVLLYRGHRENQRAATELMAVQPSERLGLFFDFDPAGLVMALQAGKGWLFVPRDWPQLCRDSGVNQPGVHRQQRAALQQLQHVQERSGSGDLAELRARMESEELAVMQEHIVQRQLELEVLRLEDLLA</sequence>
<dbReference type="RefSeq" id="WP_099613152.1">
    <property type="nucleotide sequence ID" value="NZ_KZ319367.1"/>
</dbReference>
<gene>
    <name evidence="2" type="ORF">CLH61_02755</name>
</gene>
<evidence type="ECO:0000313" key="3">
    <source>
        <dbReference type="Proteomes" id="UP000231409"/>
    </source>
</evidence>
<dbReference type="Proteomes" id="UP000231409">
    <property type="component" value="Unassembled WGS sequence"/>
</dbReference>
<dbReference type="AlphaFoldDB" id="A0A2G1UQW3"/>
<comment type="caution">
    <text evidence="2">The sequence shown here is derived from an EMBL/GenBank/DDBJ whole genome shotgun (WGS) entry which is preliminary data.</text>
</comment>
<name>A0A2G1UQW3_9GAMM</name>
<protein>
    <recommendedName>
        <fullName evidence="1">DUF7281 domain-containing protein</fullName>
    </recommendedName>
</protein>
<organism evidence="2 3">
    <name type="scientific">Marinobacter profundi</name>
    <dbReference type="NCBI Taxonomy" id="2666256"/>
    <lineage>
        <taxon>Bacteria</taxon>
        <taxon>Pseudomonadati</taxon>
        <taxon>Pseudomonadota</taxon>
        <taxon>Gammaproteobacteria</taxon>
        <taxon>Pseudomonadales</taxon>
        <taxon>Marinobacteraceae</taxon>
        <taxon>Marinobacter</taxon>
    </lineage>
</organism>
<feature type="domain" description="DUF7281" evidence="1">
    <location>
        <begin position="93"/>
        <end position="279"/>
    </location>
</feature>
<evidence type="ECO:0000259" key="1">
    <source>
        <dbReference type="Pfam" id="PF23947"/>
    </source>
</evidence>
<proteinExistence type="predicted"/>
<reference evidence="2 3" key="1">
    <citation type="submission" date="2017-09" db="EMBL/GenBank/DDBJ databases">
        <title>The draft genome sequences of Marinobacter sp. PWS21.</title>
        <authorList>
            <person name="Cao J."/>
        </authorList>
    </citation>
    <scope>NUCLEOTIDE SEQUENCE [LARGE SCALE GENOMIC DNA]</scope>
    <source>
        <strain evidence="2 3">PWS21</strain>
    </source>
</reference>
<dbReference type="InterPro" id="IPR055705">
    <property type="entry name" value="DUF7281"/>
</dbReference>